<evidence type="ECO:0000313" key="2">
    <source>
        <dbReference type="EMBL" id="RTY38911.1"/>
    </source>
</evidence>
<dbReference type="NCBIfam" id="TIGR03058">
    <property type="entry name" value="rpt_csmH"/>
    <property type="match status" value="3"/>
</dbReference>
<name>A0A3S0NZX3_CHLPH</name>
<accession>A0A3S0NZX3</accession>
<dbReference type="InterPro" id="IPR017845">
    <property type="entry name" value="Chlorosome_envelope_CsmH"/>
</dbReference>
<sequence>MSEELNKPAAPVPAVQPKAPESTPGNGEMANLIGNIGILIDSAVVSMQELFGFIGTTTGQLLEGVNTTVNSKQFKDMVENVGQATTQIADGVNSTINSVQVKEMIENVSHATGQIVEGVTATINSEQIQSSVQELGRFWTNILQNIDNSGQVKNMFDNVSAGLGQLMGSILPAGTQMGSVSASSKKEVKEIPFSPKEAVKPAAAIPPAVTGKKS</sequence>
<feature type="compositionally biased region" description="Low complexity" evidence="1">
    <location>
        <begin position="7"/>
        <end position="20"/>
    </location>
</feature>
<keyword evidence="2" id="KW-0946">Virion</keyword>
<dbReference type="EMBL" id="RXYK01000004">
    <property type="protein sequence ID" value="RTY38911.1"/>
    <property type="molecule type" value="Genomic_DNA"/>
</dbReference>
<evidence type="ECO:0000256" key="1">
    <source>
        <dbReference type="SAM" id="MobiDB-lite"/>
    </source>
</evidence>
<proteinExistence type="predicted"/>
<reference evidence="2 3" key="1">
    <citation type="submission" date="2018-12" db="EMBL/GenBank/DDBJ databases">
        <authorList>
            <person name="Lunina O.N."/>
            <person name="Grouzdev D.S."/>
            <person name="Gorlenko V.M."/>
            <person name="Savvichev A.S."/>
        </authorList>
    </citation>
    <scope>NUCLEOTIDE SEQUENCE [LARGE SCALE GENOMIC DNA]</scope>
    <source>
        <strain evidence="2 3">BrKhr-17</strain>
    </source>
</reference>
<gene>
    <name evidence="2" type="primary">csmH</name>
    <name evidence="2" type="ORF">EKD02_04355</name>
</gene>
<dbReference type="AlphaFoldDB" id="A0A3S0NZX3"/>
<dbReference type="Proteomes" id="UP000279908">
    <property type="component" value="Unassembled WGS sequence"/>
</dbReference>
<evidence type="ECO:0000313" key="3">
    <source>
        <dbReference type="Proteomes" id="UP000279908"/>
    </source>
</evidence>
<feature type="region of interest" description="Disordered" evidence="1">
    <location>
        <begin position="188"/>
        <end position="214"/>
    </location>
</feature>
<feature type="region of interest" description="Disordered" evidence="1">
    <location>
        <begin position="1"/>
        <end position="26"/>
    </location>
</feature>
<protein>
    <submittedName>
        <fullName evidence="2">Chlorosome envelope protein H</fullName>
    </submittedName>
</protein>
<organism evidence="2 3">
    <name type="scientific">Chlorobium phaeovibrioides</name>
    <dbReference type="NCBI Taxonomy" id="1094"/>
    <lineage>
        <taxon>Bacteria</taxon>
        <taxon>Pseudomonadati</taxon>
        <taxon>Chlorobiota</taxon>
        <taxon>Chlorobiia</taxon>
        <taxon>Chlorobiales</taxon>
        <taxon>Chlorobiaceae</taxon>
        <taxon>Chlorobium/Pelodictyon group</taxon>
        <taxon>Chlorobium</taxon>
    </lineage>
</organism>
<dbReference type="RefSeq" id="WP_011890469.1">
    <property type="nucleotide sequence ID" value="NZ_RXYK01000004.1"/>
</dbReference>
<keyword evidence="2" id="KW-0261">Viral envelope protein</keyword>
<feature type="compositionally biased region" description="Low complexity" evidence="1">
    <location>
        <begin position="200"/>
        <end position="214"/>
    </location>
</feature>
<dbReference type="OMA" id="GDMAHLI"/>
<comment type="caution">
    <text evidence="2">The sequence shown here is derived from an EMBL/GenBank/DDBJ whole genome shotgun (WGS) entry which is preliminary data.</text>
</comment>